<dbReference type="GO" id="GO:0016020">
    <property type="term" value="C:membrane"/>
    <property type="evidence" value="ECO:0007669"/>
    <property type="project" value="UniProtKB-SubCell"/>
</dbReference>
<evidence type="ECO:0000256" key="1">
    <source>
        <dbReference type="ARBA" id="ARBA00004479"/>
    </source>
</evidence>
<evidence type="ECO:0000256" key="4">
    <source>
        <dbReference type="ARBA" id="ARBA00022729"/>
    </source>
</evidence>
<comment type="caution">
    <text evidence="12">The sequence shown here is derived from an EMBL/GenBank/DDBJ whole genome shotgun (WGS) entry which is preliminary data.</text>
</comment>
<dbReference type="Gene3D" id="2.130.10.30">
    <property type="entry name" value="Regulator of chromosome condensation 1/beta-lactamase-inhibitor protein II"/>
    <property type="match status" value="1"/>
</dbReference>
<dbReference type="GO" id="GO:0004674">
    <property type="term" value="F:protein serine/threonine kinase activity"/>
    <property type="evidence" value="ECO:0007669"/>
    <property type="project" value="UniProtKB-KW"/>
</dbReference>
<dbReference type="EMBL" id="DUZY01000007">
    <property type="protein sequence ID" value="DAD45387.1"/>
    <property type="molecule type" value="Genomic_DNA"/>
</dbReference>
<keyword evidence="4" id="KW-0732">Signal</keyword>
<dbReference type="PANTHER" id="PTHR47460:SF1">
    <property type="entry name" value="SERINE_THREONINE-PROTEIN KINASE-LIKE PROTEIN ACR4"/>
    <property type="match status" value="1"/>
</dbReference>
<evidence type="ECO:0000256" key="2">
    <source>
        <dbReference type="ARBA" id="ARBA00012513"/>
    </source>
</evidence>
<dbReference type="SUPFAM" id="SSF50985">
    <property type="entry name" value="RCC1/BLIP-II"/>
    <property type="match status" value="1"/>
</dbReference>
<comment type="catalytic activity">
    <reaction evidence="10">
        <text>L-threonyl-[protein] + ATP = O-phospho-L-threonyl-[protein] + ADP + H(+)</text>
        <dbReference type="Rhea" id="RHEA:46608"/>
        <dbReference type="Rhea" id="RHEA-COMP:11060"/>
        <dbReference type="Rhea" id="RHEA-COMP:11605"/>
        <dbReference type="ChEBI" id="CHEBI:15378"/>
        <dbReference type="ChEBI" id="CHEBI:30013"/>
        <dbReference type="ChEBI" id="CHEBI:30616"/>
        <dbReference type="ChEBI" id="CHEBI:61977"/>
        <dbReference type="ChEBI" id="CHEBI:456216"/>
        <dbReference type="EC" id="2.7.11.1"/>
    </reaction>
</comment>
<proteinExistence type="predicted"/>
<evidence type="ECO:0000256" key="6">
    <source>
        <dbReference type="ARBA" id="ARBA00023136"/>
    </source>
</evidence>
<keyword evidence="9" id="KW-0325">Glycoprotein</keyword>
<keyword evidence="13" id="KW-1185">Reference proteome</keyword>
<evidence type="ECO:0000256" key="5">
    <source>
        <dbReference type="ARBA" id="ARBA00022989"/>
    </source>
</evidence>
<keyword evidence="5" id="KW-1133">Transmembrane helix</keyword>
<evidence type="ECO:0000256" key="10">
    <source>
        <dbReference type="ARBA" id="ARBA00047899"/>
    </source>
</evidence>
<protein>
    <recommendedName>
        <fullName evidence="2">non-specific serine/threonine protein kinase</fullName>
        <ecNumber evidence="2">2.7.11.1</ecNumber>
    </recommendedName>
</protein>
<dbReference type="AlphaFoldDB" id="A0A822ZKH6"/>
<comment type="catalytic activity">
    <reaction evidence="11">
        <text>L-seryl-[protein] + ATP = O-phospho-L-seryl-[protein] + ADP + H(+)</text>
        <dbReference type="Rhea" id="RHEA:17989"/>
        <dbReference type="Rhea" id="RHEA-COMP:9863"/>
        <dbReference type="Rhea" id="RHEA-COMP:11604"/>
        <dbReference type="ChEBI" id="CHEBI:15378"/>
        <dbReference type="ChEBI" id="CHEBI:29999"/>
        <dbReference type="ChEBI" id="CHEBI:30616"/>
        <dbReference type="ChEBI" id="CHEBI:83421"/>
        <dbReference type="ChEBI" id="CHEBI:456216"/>
        <dbReference type="EC" id="2.7.11.1"/>
    </reaction>
</comment>
<evidence type="ECO:0000256" key="8">
    <source>
        <dbReference type="ARBA" id="ARBA00023170"/>
    </source>
</evidence>
<evidence type="ECO:0000256" key="7">
    <source>
        <dbReference type="ARBA" id="ARBA00023157"/>
    </source>
</evidence>
<dbReference type="PANTHER" id="PTHR47460">
    <property type="entry name" value="SERINE/THREONINE-PROTEIN KINASE-LIKE PROTEIN ACR4"/>
    <property type="match status" value="1"/>
</dbReference>
<comment type="subcellular location">
    <subcellularLocation>
        <location evidence="1">Membrane</location>
        <topology evidence="1">Single-pass type I membrane protein</topology>
    </subcellularLocation>
</comment>
<evidence type="ECO:0000256" key="11">
    <source>
        <dbReference type="ARBA" id="ARBA00048679"/>
    </source>
</evidence>
<name>A0A822ZKH6_NELNU</name>
<reference evidence="12 13" key="1">
    <citation type="journal article" date="2020" name="Mol. Biol. Evol.">
        <title>Distinct Expression and Methylation Patterns for Genes with Different Fates following a Single Whole-Genome Duplication in Flowering Plants.</title>
        <authorList>
            <person name="Shi T."/>
            <person name="Rahmani R.S."/>
            <person name="Gugger P.F."/>
            <person name="Wang M."/>
            <person name="Li H."/>
            <person name="Zhang Y."/>
            <person name="Li Z."/>
            <person name="Wang Q."/>
            <person name="Van de Peer Y."/>
            <person name="Marchal K."/>
            <person name="Chen J."/>
        </authorList>
    </citation>
    <scope>NUCLEOTIDE SEQUENCE [LARGE SCALE GENOMIC DNA]</scope>
    <source>
        <tissue evidence="12">Leaf</tissue>
    </source>
</reference>
<keyword evidence="8" id="KW-0675">Receptor</keyword>
<evidence type="ECO:0000313" key="13">
    <source>
        <dbReference type="Proteomes" id="UP000607653"/>
    </source>
</evidence>
<organism evidence="12 13">
    <name type="scientific">Nelumbo nucifera</name>
    <name type="common">Sacred lotus</name>
    <dbReference type="NCBI Taxonomy" id="4432"/>
    <lineage>
        <taxon>Eukaryota</taxon>
        <taxon>Viridiplantae</taxon>
        <taxon>Streptophyta</taxon>
        <taxon>Embryophyta</taxon>
        <taxon>Tracheophyta</taxon>
        <taxon>Spermatophyta</taxon>
        <taxon>Magnoliopsida</taxon>
        <taxon>Proteales</taxon>
        <taxon>Nelumbonaceae</taxon>
        <taxon>Nelumbo</taxon>
    </lineage>
</organism>
<keyword evidence="6" id="KW-0472">Membrane</keyword>
<evidence type="ECO:0000313" key="12">
    <source>
        <dbReference type="EMBL" id="DAD45387.1"/>
    </source>
</evidence>
<dbReference type="InterPro" id="IPR009091">
    <property type="entry name" value="RCC1/BLIP-II"/>
</dbReference>
<keyword evidence="3" id="KW-0812">Transmembrane</keyword>
<dbReference type="EC" id="2.7.11.1" evidence="2"/>
<sequence length="92" mass="9873">MSVGDDHVCALVDGTGVVKCWRGERNNFLAAGTGEGFLSMTSGRGFSCGILNTSCTVECWGTRQIGQEIQAQFGNVSTINVYNLDGFKLVYI</sequence>
<dbReference type="Proteomes" id="UP000607653">
    <property type="component" value="Unassembled WGS sequence"/>
</dbReference>
<gene>
    <name evidence="12" type="ORF">HUJ06_003617</name>
</gene>
<keyword evidence="7" id="KW-1015">Disulfide bond</keyword>
<evidence type="ECO:0000256" key="9">
    <source>
        <dbReference type="ARBA" id="ARBA00023180"/>
    </source>
</evidence>
<accession>A0A822ZKH6</accession>
<evidence type="ECO:0000256" key="3">
    <source>
        <dbReference type="ARBA" id="ARBA00022692"/>
    </source>
</evidence>